<accession>A0A5N6Z452</accession>
<proteinExistence type="predicted"/>
<sequence length="133" mass="14357">MTPVECRRSTAISSETTPLSKPKQRASSVPPTTSNPISGRAASDPLTESTVTGSLTRAYLTAKSSPSISPGIQRSHVRYLGYSRGSSPSRLRMLLRMTPVHGNHRSSVVWGIVRLSLTTLDGMCKEVDAKGRF</sequence>
<dbReference type="AlphaFoldDB" id="A0A5N6Z452"/>
<protein>
    <submittedName>
        <fullName evidence="2">Uncharacterized protein</fullName>
    </submittedName>
</protein>
<reference evidence="3" key="1">
    <citation type="submission" date="2019-04" db="EMBL/GenBank/DDBJ databases">
        <title>Friends and foes A comparative genomics studyof 23 Aspergillus species from section Flavi.</title>
        <authorList>
            <consortium name="DOE Joint Genome Institute"/>
            <person name="Kjaerbolling I."/>
            <person name="Vesth T."/>
            <person name="Frisvad J.C."/>
            <person name="Nybo J.L."/>
            <person name="Theobald S."/>
            <person name="Kildgaard S."/>
            <person name="Isbrandt T."/>
            <person name="Kuo A."/>
            <person name="Sato A."/>
            <person name="Lyhne E.K."/>
            <person name="Kogle M.E."/>
            <person name="Wiebenga A."/>
            <person name="Kun R.S."/>
            <person name="Lubbers R.J."/>
            <person name="Makela M.R."/>
            <person name="Barry K."/>
            <person name="Chovatia M."/>
            <person name="Clum A."/>
            <person name="Daum C."/>
            <person name="Haridas S."/>
            <person name="He G."/>
            <person name="LaButti K."/>
            <person name="Lipzen A."/>
            <person name="Mondo S."/>
            <person name="Riley R."/>
            <person name="Salamov A."/>
            <person name="Simmons B.A."/>
            <person name="Magnuson J.K."/>
            <person name="Henrissat B."/>
            <person name="Mortensen U.H."/>
            <person name="Larsen T.O."/>
            <person name="Devries R.P."/>
            <person name="Grigoriev I.V."/>
            <person name="Machida M."/>
            <person name="Baker S.E."/>
            <person name="Andersen M.R."/>
        </authorList>
    </citation>
    <scope>NUCLEOTIDE SEQUENCE [LARGE SCALE GENOMIC DNA]</scope>
    <source>
        <strain evidence="3">CBS 553.77</strain>
    </source>
</reference>
<dbReference type="Proteomes" id="UP000327118">
    <property type="component" value="Unassembled WGS sequence"/>
</dbReference>
<dbReference type="EMBL" id="ML739130">
    <property type="protein sequence ID" value="KAE8352452.1"/>
    <property type="molecule type" value="Genomic_DNA"/>
</dbReference>
<feature type="region of interest" description="Disordered" evidence="1">
    <location>
        <begin position="1"/>
        <end position="50"/>
    </location>
</feature>
<organism evidence="2 3">
    <name type="scientific">Aspergillus coremiiformis</name>
    <dbReference type="NCBI Taxonomy" id="138285"/>
    <lineage>
        <taxon>Eukaryota</taxon>
        <taxon>Fungi</taxon>
        <taxon>Dikarya</taxon>
        <taxon>Ascomycota</taxon>
        <taxon>Pezizomycotina</taxon>
        <taxon>Eurotiomycetes</taxon>
        <taxon>Eurotiomycetidae</taxon>
        <taxon>Eurotiales</taxon>
        <taxon>Aspergillaceae</taxon>
        <taxon>Aspergillus</taxon>
        <taxon>Aspergillus subgen. Circumdati</taxon>
    </lineage>
</organism>
<evidence type="ECO:0000313" key="2">
    <source>
        <dbReference type="EMBL" id="KAE8352452.1"/>
    </source>
</evidence>
<feature type="compositionally biased region" description="Polar residues" evidence="1">
    <location>
        <begin position="10"/>
        <end position="37"/>
    </location>
</feature>
<evidence type="ECO:0000313" key="3">
    <source>
        <dbReference type="Proteomes" id="UP000327118"/>
    </source>
</evidence>
<evidence type="ECO:0000256" key="1">
    <source>
        <dbReference type="SAM" id="MobiDB-lite"/>
    </source>
</evidence>
<gene>
    <name evidence="2" type="ORF">BDV28DRAFT_135100</name>
</gene>
<keyword evidence="3" id="KW-1185">Reference proteome</keyword>
<name>A0A5N6Z452_9EURO</name>